<evidence type="ECO:0000256" key="8">
    <source>
        <dbReference type="ARBA" id="ARBA00022777"/>
    </source>
</evidence>
<accession>A0A844FKY1</accession>
<dbReference type="FunFam" id="2.70.70.10:FF:000001">
    <property type="entry name" value="PTS system glucose-specific IIA component"/>
    <property type="match status" value="1"/>
</dbReference>
<keyword evidence="5" id="KW-0808">Transferase</keyword>
<feature type="transmembrane region" description="Helical" evidence="17">
    <location>
        <begin position="288"/>
        <end position="313"/>
    </location>
</feature>
<dbReference type="GO" id="GO:0016301">
    <property type="term" value="F:kinase activity"/>
    <property type="evidence" value="ECO:0007669"/>
    <property type="project" value="UniProtKB-KW"/>
</dbReference>
<feature type="transmembrane region" description="Helical" evidence="17">
    <location>
        <begin position="175"/>
        <end position="192"/>
    </location>
</feature>
<evidence type="ECO:0000256" key="4">
    <source>
        <dbReference type="ARBA" id="ARBA00022597"/>
    </source>
</evidence>
<evidence type="ECO:0000256" key="11">
    <source>
        <dbReference type="ARBA" id="ARBA00044053"/>
    </source>
</evidence>
<evidence type="ECO:0000256" key="3">
    <source>
        <dbReference type="ARBA" id="ARBA00022475"/>
    </source>
</evidence>
<evidence type="ECO:0000256" key="6">
    <source>
        <dbReference type="ARBA" id="ARBA00022683"/>
    </source>
</evidence>
<evidence type="ECO:0000259" key="20">
    <source>
        <dbReference type="PROSITE" id="PS51103"/>
    </source>
</evidence>
<feature type="transmembrane region" description="Helical" evidence="17">
    <location>
        <begin position="358"/>
        <end position="377"/>
    </location>
</feature>
<dbReference type="PROSITE" id="PS01035">
    <property type="entry name" value="PTS_EIIB_TYPE_1_CYS"/>
    <property type="match status" value="1"/>
</dbReference>
<keyword evidence="4" id="KW-0762">Sugar transport</keyword>
<dbReference type="Pfam" id="PF00367">
    <property type="entry name" value="PTS_EIIB"/>
    <property type="match status" value="1"/>
</dbReference>
<evidence type="ECO:0000256" key="10">
    <source>
        <dbReference type="ARBA" id="ARBA00023136"/>
    </source>
</evidence>
<dbReference type="CDD" id="cd00210">
    <property type="entry name" value="PTS_IIA_glc"/>
    <property type="match status" value="1"/>
</dbReference>
<dbReference type="InterPro" id="IPR013013">
    <property type="entry name" value="PTS_EIIC_1"/>
</dbReference>
<dbReference type="FunFam" id="3.30.1360.60:FF:000001">
    <property type="entry name" value="PTS system glucose-specific IIBC component PtsG"/>
    <property type="match status" value="1"/>
</dbReference>
<evidence type="ECO:0000256" key="9">
    <source>
        <dbReference type="ARBA" id="ARBA00022989"/>
    </source>
</evidence>
<dbReference type="GO" id="GO:0005886">
    <property type="term" value="C:plasma membrane"/>
    <property type="evidence" value="ECO:0007669"/>
    <property type="project" value="UniProtKB-SubCell"/>
</dbReference>
<dbReference type="Gene3D" id="3.30.1360.60">
    <property type="entry name" value="Glucose permease domain IIB"/>
    <property type="match status" value="1"/>
</dbReference>
<dbReference type="SUPFAM" id="SSF55604">
    <property type="entry name" value="Glucose permease domain IIB"/>
    <property type="match status" value="1"/>
</dbReference>
<dbReference type="SUPFAM" id="SSF51261">
    <property type="entry name" value="Duplicated hybrid motif"/>
    <property type="match status" value="1"/>
</dbReference>
<evidence type="ECO:0000259" key="18">
    <source>
        <dbReference type="PROSITE" id="PS51093"/>
    </source>
</evidence>
<evidence type="ECO:0000256" key="14">
    <source>
        <dbReference type="ARBA" id="ARBA00074554"/>
    </source>
</evidence>
<dbReference type="PROSITE" id="PS00371">
    <property type="entry name" value="PTS_EIIA_TYPE_1_HIS"/>
    <property type="match status" value="1"/>
</dbReference>
<keyword evidence="8" id="KW-0418">Kinase</keyword>
<evidence type="ECO:0000256" key="12">
    <source>
        <dbReference type="ARBA" id="ARBA00045139"/>
    </source>
</evidence>
<feature type="transmembrane region" description="Helical" evidence="17">
    <location>
        <begin position="243"/>
        <end position="268"/>
    </location>
</feature>
<evidence type="ECO:0000256" key="13">
    <source>
        <dbReference type="ARBA" id="ARBA00048931"/>
    </source>
</evidence>
<reference evidence="21 22" key="1">
    <citation type="submission" date="2019-08" db="EMBL/GenBank/DDBJ databases">
        <title>In-depth cultivation of the pig gut microbiome towards novel bacterial diversity and tailored functional studies.</title>
        <authorList>
            <person name="Wylensek D."/>
            <person name="Hitch T.C.A."/>
            <person name="Clavel T."/>
        </authorList>
    </citation>
    <scope>NUCLEOTIDE SEQUENCE [LARGE SCALE GENOMIC DNA]</scope>
    <source>
        <strain evidence="21 22">WCA-470BD-2E</strain>
    </source>
</reference>
<keyword evidence="7 17" id="KW-0812">Transmembrane</keyword>
<evidence type="ECO:0000256" key="17">
    <source>
        <dbReference type="SAM" id="Phobius"/>
    </source>
</evidence>
<dbReference type="Proteomes" id="UP000452141">
    <property type="component" value="Unassembled WGS sequence"/>
</dbReference>
<keyword evidence="6" id="KW-0598">Phosphotransferase system</keyword>
<proteinExistence type="predicted"/>
<dbReference type="PANTHER" id="PTHR30175:SF1">
    <property type="entry name" value="PTS SYSTEM ARBUTIN-, CELLOBIOSE-, AND SALICIN-SPECIFIC EIIBC COMPONENT-RELATED"/>
    <property type="match status" value="1"/>
</dbReference>
<protein>
    <recommendedName>
        <fullName evidence="14">PTS system sucrose-specific EIIBCA component</fullName>
        <ecNumber evidence="11">2.7.1.211</ecNumber>
    </recommendedName>
    <alternativeName>
        <fullName evidence="15">EIIBCA-Scr</fullName>
    </alternativeName>
</protein>
<dbReference type="InterPro" id="IPR001127">
    <property type="entry name" value="PTS_EIIA_1_perm"/>
</dbReference>
<feature type="domain" description="PTS EIIB type-1" evidence="19">
    <location>
        <begin position="6"/>
        <end position="88"/>
    </location>
</feature>
<dbReference type="NCBIfam" id="TIGR01995">
    <property type="entry name" value="PTS-II-ABC-beta"/>
    <property type="match status" value="1"/>
</dbReference>
<dbReference type="PROSITE" id="PS51093">
    <property type="entry name" value="PTS_EIIA_TYPE_1"/>
    <property type="match status" value="1"/>
</dbReference>
<evidence type="ECO:0000256" key="16">
    <source>
        <dbReference type="PROSITE-ProRule" id="PRU00421"/>
    </source>
</evidence>
<dbReference type="PANTHER" id="PTHR30175">
    <property type="entry name" value="PHOSPHOTRANSFERASE SYSTEM TRANSPORT PROTEIN"/>
    <property type="match status" value="1"/>
</dbReference>
<dbReference type="GO" id="GO:0009401">
    <property type="term" value="P:phosphoenolpyruvate-dependent sugar phosphotransferase system"/>
    <property type="evidence" value="ECO:0007669"/>
    <property type="project" value="UniProtKB-KW"/>
</dbReference>
<gene>
    <name evidence="21" type="ORF">FYJ61_00275</name>
</gene>
<dbReference type="InterPro" id="IPR036878">
    <property type="entry name" value="Glu_permease_IIB"/>
</dbReference>
<evidence type="ECO:0000256" key="1">
    <source>
        <dbReference type="ARBA" id="ARBA00004651"/>
    </source>
</evidence>
<feature type="transmembrane region" description="Helical" evidence="17">
    <location>
        <begin position="212"/>
        <end position="231"/>
    </location>
</feature>
<feature type="active site" description="Phosphocysteine intermediate; for EIIB activity" evidence="16">
    <location>
        <position position="28"/>
    </location>
</feature>
<comment type="caution">
    <text evidence="21">The sequence shown here is derived from an EMBL/GenBank/DDBJ whole genome shotgun (WGS) entry which is preliminary data.</text>
</comment>
<dbReference type="Pfam" id="PF00358">
    <property type="entry name" value="PTS_EIIA_1"/>
    <property type="match status" value="1"/>
</dbReference>
<evidence type="ECO:0000256" key="5">
    <source>
        <dbReference type="ARBA" id="ARBA00022679"/>
    </source>
</evidence>
<dbReference type="RefSeq" id="WP_154486166.1">
    <property type="nucleotide sequence ID" value="NZ_VUMW01000001.1"/>
</dbReference>
<dbReference type="InterPro" id="IPR001996">
    <property type="entry name" value="PTS_IIB_1"/>
</dbReference>
<sequence>MAKNYDELAKDIVAHVGGEDNVSSLKHCVTRLRFVLKDESKADTDYLKKRDGVITVAKAGGQYQVVIGNAVGDVYDAVLKNSNIKGVGEVAEDDAEEKPKGNLFDRFIDLISSVFQPMLGALSAAGILKGITAILAASGVPTTSGLYILFNAMGDGMFQFLPFFLAYTSAKKFKMDQFTAFALAGAMLYPTLTTTVKSTTNLFGLPLSLPNGGYYSTVVPIIVAVWFASLIEKWTKKWMPTDVKMFGVPLITLPISIPVSLMVIGPVANTASNWVGNAFTAIYGVSPIVYGIVLGALWQVLVMFGLHWGLVPLALMEIAQKGQGVMINASVMICFAQTGALAAIILKTKEKKVKEIATPALLSSIFGVTEPAIYGVTLPMRKPFIMTCIAGAIQGAVCGIFDIKMYAFGGMGIFAFPSFINPKTGSYADLIHLIICGVIALVLGFALTMFTKIPSLYGEEDAALATAGAPAAAANANATTESAAAGVKAETLVSPLKGEAVDLSEVKDDVFASGAMGQGAAIKPAEGVLHSPVAGTVMMVFPTGHAIGLKSDNGAEILIHLGMDTVNLQGKGFETLVEKGQSVQPGQELIKFDLDGIQKQGYDLTSPVVITNSKDYESVKADLGPVEVGQNLLELK</sequence>
<dbReference type="PROSITE" id="PS51103">
    <property type="entry name" value="PTS_EIIC_TYPE_1"/>
    <property type="match status" value="1"/>
</dbReference>
<dbReference type="InterPro" id="IPR003352">
    <property type="entry name" value="PTS_EIIC"/>
</dbReference>
<dbReference type="InterPro" id="IPR018113">
    <property type="entry name" value="PTrfase_EIIB_Cys"/>
</dbReference>
<feature type="transmembrane region" description="Helical" evidence="17">
    <location>
        <begin position="119"/>
        <end position="140"/>
    </location>
</feature>
<evidence type="ECO:0000259" key="19">
    <source>
        <dbReference type="PROSITE" id="PS51098"/>
    </source>
</evidence>
<evidence type="ECO:0000313" key="22">
    <source>
        <dbReference type="Proteomes" id="UP000452141"/>
    </source>
</evidence>
<evidence type="ECO:0000313" key="21">
    <source>
        <dbReference type="EMBL" id="MST78945.1"/>
    </source>
</evidence>
<keyword evidence="10 17" id="KW-0472">Membrane</keyword>
<dbReference type="NCBIfam" id="TIGR00830">
    <property type="entry name" value="PTBA"/>
    <property type="match status" value="1"/>
</dbReference>
<dbReference type="AlphaFoldDB" id="A0A844FKY1"/>
<feature type="domain" description="PTS EIIC type-1" evidence="20">
    <location>
        <begin position="109"/>
        <end position="463"/>
    </location>
</feature>
<feature type="transmembrane region" description="Helical" evidence="17">
    <location>
        <begin position="325"/>
        <end position="346"/>
    </location>
</feature>
<comment type="subcellular location">
    <subcellularLocation>
        <location evidence="1">Cell membrane</location>
        <topology evidence="1">Multi-pass membrane protein</topology>
    </subcellularLocation>
</comment>
<keyword evidence="9 17" id="KW-1133">Transmembrane helix</keyword>
<feature type="domain" description="PTS EIIA type-1" evidence="18">
    <location>
        <begin position="508"/>
        <end position="612"/>
    </location>
</feature>
<keyword evidence="2" id="KW-0813">Transport</keyword>
<feature type="transmembrane region" description="Helical" evidence="17">
    <location>
        <begin position="146"/>
        <end position="168"/>
    </location>
</feature>
<dbReference type="GO" id="GO:0008982">
    <property type="term" value="F:protein-N(PI)-phosphohistidine-sugar phosphotransferase activity"/>
    <property type="evidence" value="ECO:0007669"/>
    <property type="project" value="InterPro"/>
</dbReference>
<dbReference type="InterPro" id="IPR011055">
    <property type="entry name" value="Dup_hybrid_motif"/>
</dbReference>
<comment type="function">
    <text evidence="12">The phosphoenolpyruvate-dependent sugar phosphotransferase system (sugar PTS), a major carbohydrate active transport system, catalyzes the phosphorylation of incoming sugar substrates concomitantly with their translocation across the cell membrane. This system is involved in sucrose transport.</text>
</comment>
<dbReference type="Pfam" id="PF02378">
    <property type="entry name" value="PTS_EIIC"/>
    <property type="match status" value="1"/>
</dbReference>
<name>A0A844FKY1_9LACO</name>
<keyword evidence="3" id="KW-1003">Cell membrane</keyword>
<dbReference type="InterPro" id="IPR011297">
    <property type="entry name" value="PTS_IIABC_b_glu"/>
</dbReference>
<organism evidence="21 22">
    <name type="scientific">Lactobacillus equicursoris</name>
    <dbReference type="NCBI Taxonomy" id="420645"/>
    <lineage>
        <taxon>Bacteria</taxon>
        <taxon>Bacillati</taxon>
        <taxon>Bacillota</taxon>
        <taxon>Bacilli</taxon>
        <taxon>Lactobacillales</taxon>
        <taxon>Lactobacillaceae</taxon>
        <taxon>Lactobacillus</taxon>
    </lineage>
</organism>
<dbReference type="EC" id="2.7.1.211" evidence="11"/>
<dbReference type="CDD" id="cd00212">
    <property type="entry name" value="PTS_IIB_glc"/>
    <property type="match status" value="1"/>
</dbReference>
<dbReference type="GO" id="GO:0015771">
    <property type="term" value="P:trehalose transport"/>
    <property type="evidence" value="ECO:0007669"/>
    <property type="project" value="TreeGrafter"/>
</dbReference>
<dbReference type="InterPro" id="IPR050558">
    <property type="entry name" value="PTS_Sugar-Specific_Components"/>
</dbReference>
<dbReference type="Gene3D" id="2.70.70.10">
    <property type="entry name" value="Glucose Permease (Domain IIA)"/>
    <property type="match status" value="1"/>
</dbReference>
<comment type="catalytic activity">
    <reaction evidence="13">
        <text>N(pros)-phospho-L-histidyl-[protein](out) + sucrose = sucrose 6(G)-phosphate(in) + L-histidyl-[protein]</text>
        <dbReference type="Rhea" id="RHEA:49236"/>
        <dbReference type="Rhea" id="RHEA-COMP:9745"/>
        <dbReference type="Rhea" id="RHEA-COMP:9746"/>
        <dbReference type="ChEBI" id="CHEBI:17992"/>
        <dbReference type="ChEBI" id="CHEBI:29979"/>
        <dbReference type="ChEBI" id="CHEBI:64837"/>
        <dbReference type="ChEBI" id="CHEBI:91002"/>
        <dbReference type="EC" id="2.7.1.211"/>
    </reaction>
</comment>
<dbReference type="EMBL" id="VUMW01000001">
    <property type="protein sequence ID" value="MST78945.1"/>
    <property type="molecule type" value="Genomic_DNA"/>
</dbReference>
<evidence type="ECO:0000256" key="15">
    <source>
        <dbReference type="ARBA" id="ARBA00081008"/>
    </source>
</evidence>
<evidence type="ECO:0000256" key="7">
    <source>
        <dbReference type="ARBA" id="ARBA00022692"/>
    </source>
</evidence>
<dbReference type="PROSITE" id="PS51098">
    <property type="entry name" value="PTS_EIIB_TYPE_1"/>
    <property type="match status" value="1"/>
</dbReference>
<feature type="transmembrane region" description="Helical" evidence="17">
    <location>
        <begin position="427"/>
        <end position="447"/>
    </location>
</feature>
<dbReference type="GO" id="GO:0090589">
    <property type="term" value="F:protein-phosphocysteine-trehalose phosphotransferase system transporter activity"/>
    <property type="evidence" value="ECO:0007669"/>
    <property type="project" value="TreeGrafter"/>
</dbReference>
<evidence type="ECO:0000256" key="2">
    <source>
        <dbReference type="ARBA" id="ARBA00022448"/>
    </source>
</evidence>